<keyword evidence="2" id="KW-1185">Reference proteome</keyword>
<evidence type="ECO:0000313" key="1">
    <source>
        <dbReference type="EMBL" id="KAI6650690.1"/>
    </source>
</evidence>
<protein>
    <submittedName>
        <fullName evidence="1">Uncharacterized protein</fullName>
    </submittedName>
</protein>
<sequence length="227" mass="25835">MKQGAKHLIKGELLFYVNPDIGKDMKPVNPSKRDLLPWGFTRQECDISLNRIKKECAVASDELKTRNENEGVHSHQLDAPAGVIVFYENVMVAYRYGDVVSLYRDEDLAAKVSNYCPHLNLADIPLEWRDSSHTDISLVNREHTISIPQAYCTSSNSNHLFVGNLSPSLIRMQLDPLCIEQEYPLNPILHTKIPNRHPWLQDMKAVDEFVFCLFTGSPSPLQVFSLE</sequence>
<organism evidence="1 2">
    <name type="scientific">Oopsacas minuta</name>
    <dbReference type="NCBI Taxonomy" id="111878"/>
    <lineage>
        <taxon>Eukaryota</taxon>
        <taxon>Metazoa</taxon>
        <taxon>Porifera</taxon>
        <taxon>Hexactinellida</taxon>
        <taxon>Hexasterophora</taxon>
        <taxon>Lyssacinosida</taxon>
        <taxon>Leucopsacidae</taxon>
        <taxon>Oopsacas</taxon>
    </lineage>
</organism>
<dbReference type="AlphaFoldDB" id="A0AAV7JQR0"/>
<evidence type="ECO:0000313" key="2">
    <source>
        <dbReference type="Proteomes" id="UP001165289"/>
    </source>
</evidence>
<gene>
    <name evidence="1" type="ORF">LOD99_7741</name>
</gene>
<accession>A0AAV7JQR0</accession>
<proteinExistence type="predicted"/>
<dbReference type="Proteomes" id="UP001165289">
    <property type="component" value="Unassembled WGS sequence"/>
</dbReference>
<dbReference type="EMBL" id="JAKMXF010000310">
    <property type="protein sequence ID" value="KAI6650690.1"/>
    <property type="molecule type" value="Genomic_DNA"/>
</dbReference>
<reference evidence="1 2" key="1">
    <citation type="journal article" date="2023" name="BMC Biol.">
        <title>The compact genome of the sponge Oopsacas minuta (Hexactinellida) is lacking key metazoan core genes.</title>
        <authorList>
            <person name="Santini S."/>
            <person name="Schenkelaars Q."/>
            <person name="Jourda C."/>
            <person name="Duchesne M."/>
            <person name="Belahbib H."/>
            <person name="Rocher C."/>
            <person name="Selva M."/>
            <person name="Riesgo A."/>
            <person name="Vervoort M."/>
            <person name="Leys S.P."/>
            <person name="Kodjabachian L."/>
            <person name="Le Bivic A."/>
            <person name="Borchiellini C."/>
            <person name="Claverie J.M."/>
            <person name="Renard E."/>
        </authorList>
    </citation>
    <scope>NUCLEOTIDE SEQUENCE [LARGE SCALE GENOMIC DNA]</scope>
    <source>
        <strain evidence="1">SPO-2</strain>
    </source>
</reference>
<name>A0AAV7JQR0_9METZ</name>
<comment type="caution">
    <text evidence="1">The sequence shown here is derived from an EMBL/GenBank/DDBJ whole genome shotgun (WGS) entry which is preliminary data.</text>
</comment>